<reference evidence="2 3" key="1">
    <citation type="submission" date="2023-07" db="EMBL/GenBank/DDBJ databases">
        <title>Sorghum-associated microbial communities from plants grown in Nebraska, USA.</title>
        <authorList>
            <person name="Schachtman D."/>
        </authorList>
    </citation>
    <scope>NUCLEOTIDE SEQUENCE [LARGE SCALE GENOMIC DNA]</scope>
    <source>
        <strain evidence="2 3">4256</strain>
    </source>
</reference>
<evidence type="ECO:0000313" key="2">
    <source>
        <dbReference type="EMBL" id="MDR7157100.1"/>
    </source>
</evidence>
<protein>
    <submittedName>
        <fullName evidence="2">Uncharacterized protein</fullName>
    </submittedName>
</protein>
<keyword evidence="3" id="KW-1185">Reference proteome</keyword>
<keyword evidence="1" id="KW-1133">Transmembrane helix</keyword>
<accession>A0ABU1X688</accession>
<keyword evidence="1" id="KW-0812">Transmembrane</keyword>
<proteinExistence type="predicted"/>
<evidence type="ECO:0000256" key="1">
    <source>
        <dbReference type="SAM" id="Phobius"/>
    </source>
</evidence>
<keyword evidence="1" id="KW-0472">Membrane</keyword>
<evidence type="ECO:0000313" key="3">
    <source>
        <dbReference type="Proteomes" id="UP001267638"/>
    </source>
</evidence>
<name>A0ABU1X688_SPHXE</name>
<dbReference type="EMBL" id="JAVDWV010000029">
    <property type="protein sequence ID" value="MDR7157100.1"/>
    <property type="molecule type" value="Genomic_DNA"/>
</dbReference>
<comment type="caution">
    <text evidence="2">The sequence shown here is derived from an EMBL/GenBank/DDBJ whole genome shotgun (WGS) entry which is preliminary data.</text>
</comment>
<gene>
    <name evidence="2" type="ORF">J2W40_003948</name>
</gene>
<sequence>MVEELHCIATCDKNFAICLLSCVNLASVMFMATRINLSLRSQRRNLLIGRKAKGLFVTGEEMPDD</sequence>
<dbReference type="Proteomes" id="UP001267638">
    <property type="component" value="Unassembled WGS sequence"/>
</dbReference>
<organism evidence="2 3">
    <name type="scientific">Sphingobium xenophagum</name>
    <dbReference type="NCBI Taxonomy" id="121428"/>
    <lineage>
        <taxon>Bacteria</taxon>
        <taxon>Pseudomonadati</taxon>
        <taxon>Pseudomonadota</taxon>
        <taxon>Alphaproteobacteria</taxon>
        <taxon>Sphingomonadales</taxon>
        <taxon>Sphingomonadaceae</taxon>
        <taxon>Sphingobium</taxon>
    </lineage>
</organism>
<feature type="transmembrane region" description="Helical" evidence="1">
    <location>
        <begin position="14"/>
        <end position="37"/>
    </location>
</feature>